<name>A0A7D5D784_9PSED</name>
<reference evidence="1 2" key="1">
    <citation type="submission" date="2020-06" db="EMBL/GenBank/DDBJ databases">
        <title>Pseudomonas eucalypticola sp. nov., an endophyte of Eucalyptus dunnii leaves with biocontrol ability of eucalyptus leaf blight.</title>
        <authorList>
            <person name="Liu Y."/>
            <person name="Song Z."/>
            <person name="Zeng H."/>
            <person name="Lu M."/>
            <person name="Wang X."/>
            <person name="Lian X."/>
            <person name="Zhang Q."/>
        </authorList>
    </citation>
    <scope>NUCLEOTIDE SEQUENCE [LARGE SCALE GENOMIC DNA]</scope>
    <source>
        <strain evidence="1 2">NP-1</strain>
    </source>
</reference>
<gene>
    <name evidence="1" type="ORF">HWQ56_12610</name>
</gene>
<dbReference type="PANTHER" id="PTHR45982">
    <property type="entry name" value="REGULATOR OF CHROMOSOME CONDENSATION"/>
    <property type="match status" value="1"/>
</dbReference>
<evidence type="ECO:0000313" key="2">
    <source>
        <dbReference type="Proteomes" id="UP000509568"/>
    </source>
</evidence>
<dbReference type="InterPro" id="IPR051553">
    <property type="entry name" value="Ran_GTPase-activating"/>
</dbReference>
<dbReference type="KEGG" id="pez:HWQ56_12610"/>
<sequence>MDSEDTRVLTVVNLTALMVSITDTDALNVNDFIQVYWGDEKLPVATYTVTAPTAVIDLLVSPTRVPAGEADVYYTVRSRNRKPRVSSSTRVLVNVDGPAGARRQAGINALPALSINGGIELEAPLDYGVNAALLAANLSGLLVTIYRNTTLELNDFIQVYWGNDTVAVATHTVQSITDDVFLYIPAGRIPLGEAEAWYTVRPRNNVVQPSPRIRVLVKVEAPGGINPDPTTPGHKSLKPAVLPQAIIDNGVGPDSAPFVVRIEPYPERALKDTVQLSWGGVYVTGTITDLAQAVEVTITQDVIDQAGDSDSLVLAYRCWDLVHNISEWSLTTTARVWAADATLDAPVIVDAVDGIIDLALLGQNSALIQVYLSPANFATGDTLRLFWEGRTAEGQAVNFTVDKRVTRVPFTETLEVPNDTVRAIVQGRANVYFSRIRTGTAELKSKREGVAVTGEVPLLLPPNVLQDPDQTGVLDPTLPRVNISIQPYAGMAPGDQVTFFWLGTLGNGSPHYYTDERFLSDASVGRPVTFVVGAEHIALLDGGTAEAYYEVLHDGATLVLKSQRRILQIGDATAELAAPYIDDVEQVLNPDDYPFGVEVKIAPYNNMYKDDDIYFDWVGDAPGGSFSDHIQLPASGTGRLVSFYVDAPYLLANRDKDVELFYRIDQAGLPSRGSDRLTLHIGAAASVLLPRASIEGVDSDSGVLNPGDVTPNAHVIVDYRPDQHSGDQVTLEWVGEGEGGSYTESKSLSGNAALQPINFYVPSRYTYPNVGRNITIGYRVEHALGGESRSQPLVLRVEAIDLAKPTIAQAGGTDKLNPDDVQGGATVEIPIATALKNGDTLTVILEGAPGAGSTRITEGVPADQGNAVYPVTVPHAVVLANDGRSITLRYEVVRRATGQQERSAVSSYDVARQPGQGVLKIMGARYSESAYRASGAPRRLSAFNATTMAAISAQWKYPSETTWTTGTTFRDRKPDEVLQVRAAGDTVNLSPANIIGNGNDTTVSGQAAFTALRDTSDMRGWGAAAFGGNPDPTLLTFTDIVEISATRSAFVVRRANNFVVPWGNAAEGGTMGAVSNSDFLQIRPASMAFAGIKRSGEVVAWGNAANGGTVGPNIPPLRDIISLHGNGGAFAARRATGQVVAWGAAASGGTVTPPIDGLSDITDVIANYAAFAALRSNGHVVAWGTPAQGGAVPADIAGRSDIVELSSGTAQAFAVRTRQGGVLAWGPSNYGGVVPPTISQMSDIVEVSSTWQAFAAVRGNGHVVAWGMATMGGTVPDDIAALNDIVQVTGTARAFAALRRNGTVVAWGDVLLGGNTAPVVGDLVNIVAVYSNSHAFVALSSDGRVVTWGYAPGGGDSSLVGPDLQNKVSHIAHGAALSVAATALVHSRD</sequence>
<protein>
    <submittedName>
        <fullName evidence="1">Uncharacterized protein</fullName>
    </submittedName>
</protein>
<organism evidence="1 2">
    <name type="scientific">Pseudomonas eucalypticola</name>
    <dbReference type="NCBI Taxonomy" id="2599595"/>
    <lineage>
        <taxon>Bacteria</taxon>
        <taxon>Pseudomonadati</taxon>
        <taxon>Pseudomonadota</taxon>
        <taxon>Gammaproteobacteria</taxon>
        <taxon>Pseudomonadales</taxon>
        <taxon>Pseudomonadaceae</taxon>
        <taxon>Pseudomonas</taxon>
    </lineage>
</organism>
<dbReference type="PANTHER" id="PTHR45982:SF1">
    <property type="entry name" value="REGULATOR OF CHROMOSOME CONDENSATION"/>
    <property type="match status" value="1"/>
</dbReference>
<keyword evidence="2" id="KW-1185">Reference proteome</keyword>
<dbReference type="EMBL" id="CP056030">
    <property type="protein sequence ID" value="QKZ04578.1"/>
    <property type="molecule type" value="Genomic_DNA"/>
</dbReference>
<dbReference type="InterPro" id="IPR009091">
    <property type="entry name" value="RCC1/BLIP-II"/>
</dbReference>
<dbReference type="SUPFAM" id="SSF50985">
    <property type="entry name" value="RCC1/BLIP-II"/>
    <property type="match status" value="2"/>
</dbReference>
<evidence type="ECO:0000313" key="1">
    <source>
        <dbReference type="EMBL" id="QKZ04578.1"/>
    </source>
</evidence>
<dbReference type="Proteomes" id="UP000509568">
    <property type="component" value="Chromosome"/>
</dbReference>
<dbReference type="RefSeq" id="WP_176570691.1">
    <property type="nucleotide sequence ID" value="NZ_CP056030.1"/>
</dbReference>
<proteinExistence type="predicted"/>
<dbReference type="Gene3D" id="2.130.10.30">
    <property type="entry name" value="Regulator of chromosome condensation 1/beta-lactamase-inhibitor protein II"/>
    <property type="match status" value="2"/>
</dbReference>
<accession>A0A7D5D784</accession>